<comment type="caution">
    <text evidence="2">The sequence shown here is derived from an EMBL/GenBank/DDBJ whole genome shotgun (WGS) entry which is preliminary data.</text>
</comment>
<keyword evidence="3" id="KW-1185">Reference proteome</keyword>
<accession>A0ABD3XFB7</accession>
<evidence type="ECO:0000256" key="1">
    <source>
        <dbReference type="SAM" id="MobiDB-lite"/>
    </source>
</evidence>
<feature type="compositionally biased region" description="Basic and acidic residues" evidence="1">
    <location>
        <begin position="204"/>
        <end position="216"/>
    </location>
</feature>
<protein>
    <submittedName>
        <fullName evidence="2">Uncharacterized protein</fullName>
    </submittedName>
</protein>
<reference evidence="2 3" key="1">
    <citation type="submission" date="2024-11" db="EMBL/GenBank/DDBJ databases">
        <title>Chromosome-level genome assembly of the freshwater bivalve Anodonta woodiana.</title>
        <authorList>
            <person name="Chen X."/>
        </authorList>
    </citation>
    <scope>NUCLEOTIDE SEQUENCE [LARGE SCALE GENOMIC DNA]</scope>
    <source>
        <strain evidence="2">MN2024</strain>
        <tissue evidence="2">Gills</tissue>
    </source>
</reference>
<dbReference type="EMBL" id="JBJQND010000002">
    <property type="protein sequence ID" value="KAL3884954.1"/>
    <property type="molecule type" value="Genomic_DNA"/>
</dbReference>
<name>A0ABD3XFB7_SINWO</name>
<evidence type="ECO:0000313" key="3">
    <source>
        <dbReference type="Proteomes" id="UP001634394"/>
    </source>
</evidence>
<feature type="region of interest" description="Disordered" evidence="1">
    <location>
        <begin position="184"/>
        <end position="224"/>
    </location>
</feature>
<proteinExistence type="predicted"/>
<evidence type="ECO:0000313" key="2">
    <source>
        <dbReference type="EMBL" id="KAL3884954.1"/>
    </source>
</evidence>
<organism evidence="2 3">
    <name type="scientific">Sinanodonta woodiana</name>
    <name type="common">Chinese pond mussel</name>
    <name type="synonym">Anodonta woodiana</name>
    <dbReference type="NCBI Taxonomy" id="1069815"/>
    <lineage>
        <taxon>Eukaryota</taxon>
        <taxon>Metazoa</taxon>
        <taxon>Spiralia</taxon>
        <taxon>Lophotrochozoa</taxon>
        <taxon>Mollusca</taxon>
        <taxon>Bivalvia</taxon>
        <taxon>Autobranchia</taxon>
        <taxon>Heteroconchia</taxon>
        <taxon>Palaeoheterodonta</taxon>
        <taxon>Unionida</taxon>
        <taxon>Unionoidea</taxon>
        <taxon>Unionidae</taxon>
        <taxon>Unioninae</taxon>
        <taxon>Sinanodonta</taxon>
    </lineage>
</organism>
<sequence>MVDVHFHGLPKKMDTCELERKLHDRFDVSSRGGRPGLFWGYSYVTSGVRIVKVQKEDASRIPAFFYVMGFRVRSWYKDGEQDRKCPKCNVVGHWPWACKGQPVNQKHNETRSYADAVAQNTNPKISGGQAQQQEQKRWRDILRPCKTPRRVITTNFINDNHFEALNVKELEKELIKEIEKTAPQGTSIPKSNKKRKAINLSSSVEERRYPNKENGKGRGNLTFC</sequence>
<dbReference type="AlphaFoldDB" id="A0ABD3XFB7"/>
<dbReference type="Proteomes" id="UP001634394">
    <property type="component" value="Unassembled WGS sequence"/>
</dbReference>
<gene>
    <name evidence="2" type="ORF">ACJMK2_025053</name>
</gene>